<feature type="signal peptide" evidence="2">
    <location>
        <begin position="1"/>
        <end position="19"/>
    </location>
</feature>
<reference evidence="3" key="2">
    <citation type="submission" date="2021-08" db="EMBL/GenBank/DDBJ databases">
        <authorList>
            <person name="Tani A."/>
            <person name="Ola A."/>
            <person name="Ogura Y."/>
            <person name="Katsura K."/>
            <person name="Hayashi T."/>
        </authorList>
    </citation>
    <scope>NUCLEOTIDE SEQUENCE</scope>
    <source>
        <strain evidence="3">DSM 19015</strain>
    </source>
</reference>
<accession>A0ABQ4S577</accession>
<feature type="chain" id="PRO_5047518900" evidence="2">
    <location>
        <begin position="20"/>
        <end position="121"/>
    </location>
</feature>
<name>A0ABQ4S577_9HYPH</name>
<reference evidence="3" key="1">
    <citation type="journal article" date="2021" name="Front. Microbiol.">
        <title>Comprehensive Comparative Genomics and Phenotyping of Methylobacterium Species.</title>
        <authorList>
            <person name="Alessa O."/>
            <person name="Ogura Y."/>
            <person name="Fujitani Y."/>
            <person name="Takami H."/>
            <person name="Hayashi T."/>
            <person name="Sahin N."/>
            <person name="Tani A."/>
        </authorList>
    </citation>
    <scope>NUCLEOTIDE SEQUENCE</scope>
    <source>
        <strain evidence="3">DSM 19015</strain>
    </source>
</reference>
<feature type="compositionally biased region" description="Low complexity" evidence="1">
    <location>
        <begin position="39"/>
        <end position="66"/>
    </location>
</feature>
<gene>
    <name evidence="3" type="ORF">OCOJLMKI_4784</name>
</gene>
<feature type="region of interest" description="Disordered" evidence="1">
    <location>
        <begin position="39"/>
        <end position="85"/>
    </location>
</feature>
<comment type="caution">
    <text evidence="3">The sequence shown here is derived from an EMBL/GenBank/DDBJ whole genome shotgun (WGS) entry which is preliminary data.</text>
</comment>
<evidence type="ECO:0000256" key="1">
    <source>
        <dbReference type="SAM" id="MobiDB-lite"/>
    </source>
</evidence>
<evidence type="ECO:0000313" key="4">
    <source>
        <dbReference type="Proteomes" id="UP001055125"/>
    </source>
</evidence>
<keyword evidence="2" id="KW-0732">Signal</keyword>
<dbReference type="Proteomes" id="UP001055125">
    <property type="component" value="Unassembled WGS sequence"/>
</dbReference>
<keyword evidence="4" id="KW-1185">Reference proteome</keyword>
<proteinExistence type="predicted"/>
<evidence type="ECO:0000256" key="2">
    <source>
        <dbReference type="SAM" id="SignalP"/>
    </source>
</evidence>
<dbReference type="EMBL" id="BPQP01000090">
    <property type="protein sequence ID" value="GJD97552.1"/>
    <property type="molecule type" value="Genomic_DNA"/>
</dbReference>
<organism evidence="3 4">
    <name type="scientific">Methylobacterium iners</name>
    <dbReference type="NCBI Taxonomy" id="418707"/>
    <lineage>
        <taxon>Bacteria</taxon>
        <taxon>Pseudomonadati</taxon>
        <taxon>Pseudomonadota</taxon>
        <taxon>Alphaproteobacteria</taxon>
        <taxon>Hyphomicrobiales</taxon>
        <taxon>Methylobacteriaceae</taxon>
        <taxon>Methylobacterium</taxon>
    </lineage>
</organism>
<dbReference type="RefSeq" id="WP_238246613.1">
    <property type="nucleotide sequence ID" value="NZ_BPQP01000090.1"/>
</dbReference>
<evidence type="ECO:0000313" key="3">
    <source>
        <dbReference type="EMBL" id="GJD97552.1"/>
    </source>
</evidence>
<protein>
    <submittedName>
        <fullName evidence="3">Uncharacterized protein</fullName>
    </submittedName>
</protein>
<sequence>MTRMIWAVAGLLAAGPALASPCSDGIAALEGRVKSQATGAISASTSGKAAAGALEGQGTAGETGAAPVAPPEKSAQAGEGGERAMQAKVALDEARTADGKGDAKACTEALDRARKQLDGAP</sequence>